<accession>A0ABD1GCI4</accession>
<gene>
    <name evidence="1" type="ORF">AAHA92_26001</name>
</gene>
<comment type="caution">
    <text evidence="1">The sequence shown here is derived from an EMBL/GenBank/DDBJ whole genome shotgun (WGS) entry which is preliminary data.</text>
</comment>
<evidence type="ECO:0000313" key="1">
    <source>
        <dbReference type="EMBL" id="KAL1541828.1"/>
    </source>
</evidence>
<sequence length="183" mass="20545">MLVLCHHLPSTHLVSKQWIENQIPFHISPMWIRARFLHQLSEDRLQEECGVKGLTLVCASKDVWVRRGCITGLGDEYDTIIAKERRYVKAFPALRNARVYIAGVELFGGRLALQPLMDEFPYVATKETLARGESSLHTSTGLLTTLRLSAAMCSCPQEPELSSIVVCGEAAQVLNEQHTHIYV</sequence>
<name>A0ABD1GCI4_SALDI</name>
<dbReference type="EMBL" id="JBEAFC010000009">
    <property type="protein sequence ID" value="KAL1541828.1"/>
    <property type="molecule type" value="Genomic_DNA"/>
</dbReference>
<dbReference type="AlphaFoldDB" id="A0ABD1GCI4"/>
<dbReference type="Proteomes" id="UP001567538">
    <property type="component" value="Unassembled WGS sequence"/>
</dbReference>
<reference evidence="1 2" key="1">
    <citation type="submission" date="2024-06" db="EMBL/GenBank/DDBJ databases">
        <title>A chromosome level genome sequence of Diviner's sage (Salvia divinorum).</title>
        <authorList>
            <person name="Ford S.A."/>
            <person name="Ro D.-K."/>
            <person name="Ness R.W."/>
            <person name="Phillips M.A."/>
        </authorList>
    </citation>
    <scope>NUCLEOTIDE SEQUENCE [LARGE SCALE GENOMIC DNA]</scope>
    <source>
        <strain evidence="1">SAF-2024a</strain>
        <tissue evidence="1">Leaf</tissue>
    </source>
</reference>
<organism evidence="1 2">
    <name type="scientific">Salvia divinorum</name>
    <name type="common">Maria pastora</name>
    <name type="synonym">Diviner's sage</name>
    <dbReference type="NCBI Taxonomy" id="28513"/>
    <lineage>
        <taxon>Eukaryota</taxon>
        <taxon>Viridiplantae</taxon>
        <taxon>Streptophyta</taxon>
        <taxon>Embryophyta</taxon>
        <taxon>Tracheophyta</taxon>
        <taxon>Spermatophyta</taxon>
        <taxon>Magnoliopsida</taxon>
        <taxon>eudicotyledons</taxon>
        <taxon>Gunneridae</taxon>
        <taxon>Pentapetalae</taxon>
        <taxon>asterids</taxon>
        <taxon>lamiids</taxon>
        <taxon>Lamiales</taxon>
        <taxon>Lamiaceae</taxon>
        <taxon>Nepetoideae</taxon>
        <taxon>Mentheae</taxon>
        <taxon>Salviinae</taxon>
        <taxon>Salvia</taxon>
        <taxon>Salvia subgen. Calosphace</taxon>
    </lineage>
</organism>
<keyword evidence="2" id="KW-1185">Reference proteome</keyword>
<proteinExistence type="predicted"/>
<protein>
    <submittedName>
        <fullName evidence="1">O-fucosyltransferase 37</fullName>
    </submittedName>
</protein>
<evidence type="ECO:0000313" key="2">
    <source>
        <dbReference type="Proteomes" id="UP001567538"/>
    </source>
</evidence>